<evidence type="ECO:0000256" key="5">
    <source>
        <dbReference type="ARBA" id="ARBA00038288"/>
    </source>
</evidence>
<evidence type="ECO:0000256" key="6">
    <source>
        <dbReference type="ARBA" id="ARBA00040070"/>
    </source>
</evidence>
<dbReference type="AlphaFoldDB" id="A0AAJ7X6R4"/>
<comment type="subcellular location">
    <subcellularLocation>
        <location evidence="1">Nucleus</location>
        <location evidence="1">Nucleolus</location>
    </subcellularLocation>
</comment>
<dbReference type="SMART" id="SM01362">
    <property type="entry name" value="DUF663"/>
    <property type="match status" value="1"/>
</dbReference>
<dbReference type="PANTHER" id="PTHR12858:SF1">
    <property type="entry name" value="PRE-RRNA-PROCESSING PROTEIN TSR1 HOMOLOG"/>
    <property type="match status" value="1"/>
</dbReference>
<dbReference type="CTD" id="55720"/>
<evidence type="ECO:0000256" key="3">
    <source>
        <dbReference type="ARBA" id="ARBA00023242"/>
    </source>
</evidence>
<dbReference type="GO" id="GO:0005730">
    <property type="term" value="C:nucleolus"/>
    <property type="evidence" value="ECO:0007669"/>
    <property type="project" value="UniProtKB-SubCell"/>
</dbReference>
<dbReference type="PROSITE" id="PS51714">
    <property type="entry name" value="G_BMS1"/>
    <property type="match status" value="1"/>
</dbReference>
<sequence>MADQAVHRAGVLKQKNKTHKNGRHRTKGEIDRDHKGRVTVKVLTKKARRELNRQERRNRSTQIRKNKRDAVFNSKRMVGSKDGPPHLVAIIPLHSGISTGEAVRLLRSCDETARVEDGPTSASGSDRRPFGLVLTRHKQRLSFIHVDPGDAHALLDAAKVADTLLLLLEPSDGWDASGEHCLSCLFAQGLPSCVFGVVGASELPAKRRAETRTKLCRLVDRRVPGARPLPLDSAGEAALLLRQVWSQRRARVAFRERRAHMLAERTQLVPGGSADGEPATLLGTLKVTGYVRGRPLNVNGLIHLVGLGDFQMSQIDLVPDPLTLNPRVPRKAKSSADVEMQEDTDEVRVLVRADPARQVPLDCEAVPDPMEGEQTWPTDEELREAEESLAAKKREVRRVPRGTSDYQASWIIDGGGGGGEDDDDEDDDDDDEDDDDDDDDAMEEVAESQGSMDDDASSDGRDEDGGKSVADTGTVCDEGYDARMDEEEDQVALEKYREERLDRMFPDEVDTPKDVSCRVRFQKYRGLKSFRTSPWDPKENLPLEYGRIFQFQNFAAARKRVLRDSQQDEEAAALGLYVTVHILNVPLDLLEGRQPDAPLVLFGLLPHEHKMSVVHFAVRRHPGCTEVVKAKEELVFHCGFRRLRAKPIFSQHTGGDKHKMERYLRSDVPIVATVYAPIMFPPASVLVFKQHPGGSQELLATGSLLKPDPNRVVVKRLVLSGHPFKINKKVATLRYMFFTREDIMWFKPVELRTKWGRRGHIKEPLGTHGHMKCVFDGQLKSQDTVLMNLYKRVFPPWSYDTHVPQPAPWEPGREAERVSQREDAHEDEME</sequence>
<evidence type="ECO:0000256" key="2">
    <source>
        <dbReference type="ARBA" id="ARBA00022517"/>
    </source>
</evidence>
<dbReference type="GO" id="GO:0003924">
    <property type="term" value="F:GTPase activity"/>
    <property type="evidence" value="ECO:0007669"/>
    <property type="project" value="TreeGrafter"/>
</dbReference>
<keyword evidence="3" id="KW-0539">Nucleus</keyword>
<protein>
    <recommendedName>
        <fullName evidence="6">Pre-rRNA-processing protein TSR1 homolog</fullName>
    </recommendedName>
</protein>
<evidence type="ECO:0000313" key="9">
    <source>
        <dbReference type="Proteomes" id="UP001318040"/>
    </source>
</evidence>
<dbReference type="Pfam" id="PF22298">
    <property type="entry name" value="Tsr1_G-like"/>
    <property type="match status" value="1"/>
</dbReference>
<dbReference type="Proteomes" id="UP001318040">
    <property type="component" value="Chromosome 38"/>
</dbReference>
<feature type="compositionally biased region" description="Basic residues" evidence="7">
    <location>
        <begin position="14"/>
        <end position="26"/>
    </location>
</feature>
<dbReference type="GO" id="GO:0005525">
    <property type="term" value="F:GTP binding"/>
    <property type="evidence" value="ECO:0007669"/>
    <property type="project" value="TreeGrafter"/>
</dbReference>
<evidence type="ECO:0000313" key="10">
    <source>
        <dbReference type="RefSeq" id="XP_032823594.1"/>
    </source>
</evidence>
<proteinExistence type="inferred from homology"/>
<dbReference type="RefSeq" id="XP_032823594.1">
    <property type="nucleotide sequence ID" value="XM_032967703.1"/>
</dbReference>
<dbReference type="InterPro" id="IPR039761">
    <property type="entry name" value="Bms1/Tsr1"/>
</dbReference>
<comment type="function">
    <text evidence="4">Required during maturation of the 40S ribosomal subunit in the nucleolus.</text>
</comment>
<evidence type="ECO:0000256" key="7">
    <source>
        <dbReference type="SAM" id="MobiDB-lite"/>
    </source>
</evidence>
<keyword evidence="2" id="KW-0690">Ribosome biogenesis</keyword>
<dbReference type="GO" id="GO:0030688">
    <property type="term" value="C:preribosome, small subunit precursor"/>
    <property type="evidence" value="ECO:0007669"/>
    <property type="project" value="TreeGrafter"/>
</dbReference>
<dbReference type="GO" id="GO:0034511">
    <property type="term" value="F:U3 snoRNA binding"/>
    <property type="evidence" value="ECO:0007669"/>
    <property type="project" value="TreeGrafter"/>
</dbReference>
<feature type="compositionally biased region" description="Basic and acidic residues" evidence="7">
    <location>
        <begin position="811"/>
        <end position="824"/>
    </location>
</feature>
<comment type="similarity">
    <text evidence="5">Belongs to the TRAFAC class translation factor GTPase superfamily. Bms1-like GTPase family. TSR1 subfamily.</text>
</comment>
<feature type="region of interest" description="Disordered" evidence="7">
    <location>
        <begin position="805"/>
        <end position="830"/>
    </location>
</feature>
<reference evidence="10" key="1">
    <citation type="submission" date="2025-08" db="UniProtKB">
        <authorList>
            <consortium name="RefSeq"/>
        </authorList>
    </citation>
    <scope>IDENTIFICATION</scope>
    <source>
        <tissue evidence="10">Sperm</tissue>
    </source>
</reference>
<dbReference type="InterPro" id="IPR007034">
    <property type="entry name" value="BMS1_TSR1_C"/>
</dbReference>
<dbReference type="SMART" id="SM00785">
    <property type="entry name" value="AARP2CN"/>
    <property type="match status" value="1"/>
</dbReference>
<feature type="region of interest" description="Disordered" evidence="7">
    <location>
        <begin position="364"/>
        <end position="476"/>
    </location>
</feature>
<dbReference type="GO" id="GO:0000479">
    <property type="term" value="P:endonucleolytic cleavage of tricistronic rRNA transcript (SSU-rRNA, 5.8S rRNA, LSU-rRNA)"/>
    <property type="evidence" value="ECO:0007669"/>
    <property type="project" value="TreeGrafter"/>
</dbReference>
<feature type="compositionally biased region" description="Acidic residues" evidence="7">
    <location>
        <begin position="419"/>
        <end position="457"/>
    </location>
</feature>
<feature type="region of interest" description="Disordered" evidence="7">
    <location>
        <begin position="1"/>
        <end position="29"/>
    </location>
</feature>
<accession>A0AAJ7X6R4</accession>
<gene>
    <name evidence="10" type="primary">TSR1</name>
</gene>
<evidence type="ECO:0000256" key="1">
    <source>
        <dbReference type="ARBA" id="ARBA00004604"/>
    </source>
</evidence>
<dbReference type="Pfam" id="PF08142">
    <property type="entry name" value="AARP2CN"/>
    <property type="match status" value="1"/>
</dbReference>
<evidence type="ECO:0000259" key="8">
    <source>
        <dbReference type="PROSITE" id="PS51714"/>
    </source>
</evidence>
<dbReference type="GO" id="GO:0000462">
    <property type="term" value="P:maturation of SSU-rRNA from tricistronic rRNA transcript (SSU-rRNA, 5.8S rRNA, LSU-rRNA)"/>
    <property type="evidence" value="ECO:0007669"/>
    <property type="project" value="TreeGrafter"/>
</dbReference>
<keyword evidence="9" id="KW-1185">Reference proteome</keyword>
<dbReference type="InterPro" id="IPR030387">
    <property type="entry name" value="G_Bms1/Tsr1_dom"/>
</dbReference>
<name>A0AAJ7X6R4_PETMA</name>
<organism evidence="9 10">
    <name type="scientific">Petromyzon marinus</name>
    <name type="common">Sea lamprey</name>
    <dbReference type="NCBI Taxonomy" id="7757"/>
    <lineage>
        <taxon>Eukaryota</taxon>
        <taxon>Metazoa</taxon>
        <taxon>Chordata</taxon>
        <taxon>Craniata</taxon>
        <taxon>Vertebrata</taxon>
        <taxon>Cyclostomata</taxon>
        <taxon>Hyperoartia</taxon>
        <taxon>Petromyzontiformes</taxon>
        <taxon>Petromyzontidae</taxon>
        <taxon>Petromyzon</taxon>
    </lineage>
</organism>
<dbReference type="Pfam" id="PF04950">
    <property type="entry name" value="RIBIOP_C"/>
    <property type="match status" value="1"/>
</dbReference>
<feature type="domain" description="Bms1-type G" evidence="8">
    <location>
        <begin position="84"/>
        <end position="250"/>
    </location>
</feature>
<dbReference type="InterPro" id="IPR012948">
    <property type="entry name" value="AARP2CN"/>
</dbReference>
<evidence type="ECO:0000256" key="4">
    <source>
        <dbReference type="ARBA" id="ARBA00037087"/>
    </source>
</evidence>
<dbReference type="PANTHER" id="PTHR12858">
    <property type="entry name" value="RIBOSOME BIOGENESIS PROTEIN"/>
    <property type="match status" value="1"/>
</dbReference>